<evidence type="ECO:0000256" key="1">
    <source>
        <dbReference type="SAM" id="Coils"/>
    </source>
</evidence>
<dbReference type="Proteomes" id="UP001151478">
    <property type="component" value="Unassembled WGS sequence"/>
</dbReference>
<feature type="transmembrane region" description="Helical" evidence="2">
    <location>
        <begin position="260"/>
        <end position="281"/>
    </location>
</feature>
<feature type="transmembrane region" description="Helical" evidence="2">
    <location>
        <begin position="61"/>
        <end position="77"/>
    </location>
</feature>
<protein>
    <submittedName>
        <fullName evidence="3">DUF389 domain-containing protein</fullName>
    </submittedName>
</protein>
<dbReference type="RefSeq" id="WP_265725311.1">
    <property type="nucleotide sequence ID" value="NZ_JAOSLC020000003.1"/>
</dbReference>
<gene>
    <name evidence="3" type="ORF">N5A56_009875</name>
</gene>
<dbReference type="PANTHER" id="PTHR20992:SF9">
    <property type="entry name" value="AT15442P-RELATED"/>
    <property type="match status" value="1"/>
</dbReference>
<organism evidence="3 4">
    <name type="scientific">Polaribacter ponticola</name>
    <dbReference type="NCBI Taxonomy" id="2978475"/>
    <lineage>
        <taxon>Bacteria</taxon>
        <taxon>Pseudomonadati</taxon>
        <taxon>Bacteroidota</taxon>
        <taxon>Flavobacteriia</taxon>
        <taxon>Flavobacteriales</taxon>
        <taxon>Flavobacteriaceae</taxon>
    </lineage>
</organism>
<feature type="transmembrane region" description="Helical" evidence="2">
    <location>
        <begin position="216"/>
        <end position="239"/>
    </location>
</feature>
<name>A0ABT5S9B6_9FLAO</name>
<accession>A0ABT5S9B6</accession>
<keyword evidence="2" id="KW-0472">Membrane</keyword>
<dbReference type="PANTHER" id="PTHR20992">
    <property type="entry name" value="AT15442P-RELATED"/>
    <property type="match status" value="1"/>
</dbReference>
<dbReference type="EMBL" id="JAOSLC020000003">
    <property type="protein sequence ID" value="MDD7914706.1"/>
    <property type="molecule type" value="Genomic_DNA"/>
</dbReference>
<feature type="transmembrane region" description="Helical" evidence="2">
    <location>
        <begin position="117"/>
        <end position="136"/>
    </location>
</feature>
<feature type="transmembrane region" description="Helical" evidence="2">
    <location>
        <begin position="83"/>
        <end position="105"/>
    </location>
</feature>
<keyword evidence="4" id="KW-1185">Reference proteome</keyword>
<proteinExistence type="predicted"/>
<dbReference type="InterPro" id="IPR005240">
    <property type="entry name" value="DUF389"/>
</dbReference>
<comment type="caution">
    <text evidence="3">The sequence shown here is derived from an EMBL/GenBank/DDBJ whole genome shotgun (WGS) entry which is preliminary data.</text>
</comment>
<feature type="transmembrane region" description="Helical" evidence="2">
    <location>
        <begin position="179"/>
        <end position="204"/>
    </location>
</feature>
<keyword evidence="2" id="KW-1133">Transmembrane helix</keyword>
<evidence type="ECO:0000313" key="4">
    <source>
        <dbReference type="Proteomes" id="UP001151478"/>
    </source>
</evidence>
<keyword evidence="2" id="KW-0812">Transmembrane</keyword>
<feature type="transmembrane region" description="Helical" evidence="2">
    <location>
        <begin position="156"/>
        <end position="172"/>
    </location>
</feature>
<feature type="coiled-coil region" evidence="1">
    <location>
        <begin position="369"/>
        <end position="410"/>
    </location>
</feature>
<sequence>MGENNLNNTSVEESKVEIKNEAKGLFESIKKYLKELLDFRDDTDHEATINAIKADIPFKGATAWILIFAVFVASIGLNADSTAVVIGAMLISPLMGPILGIGSAFAINDIEIFKKSAISLATMIVLSLLASFVYFYFFPGAGEETSELLGRTKPDIRDVLIAFFGGLALMVARTKKGTVASVIFGVAIATALMPPLCTAGFGLANGFSGNPKGFEYALGALFLFTINTIFIALATFIVLKLLSFPMHKYANAARRKRYTTVATVVGIAVMIPAVYTFISALDESRMDSQFSKYVKNEIDSNPKYQLIDKDLNIKTKIISLNFFNEISEAEENMLQNQLINDPRYANLKDVKIEIKGSDTKSFELITTAYKEKREELQESKNIIAGLHKQISDLQEDITKLNNRIEQDALNKNQKIVAFSRIAKDAKIRYVDIEAIGFASVLSSNDFIKIDTIPVATIKWNLKLPDSIIAPKERELRSWLQKEMELDTLFIKRDK</sequence>
<dbReference type="Pfam" id="PF04087">
    <property type="entry name" value="DUF389"/>
    <property type="match status" value="1"/>
</dbReference>
<keyword evidence="1" id="KW-0175">Coiled coil</keyword>
<evidence type="ECO:0000313" key="3">
    <source>
        <dbReference type="EMBL" id="MDD7914706.1"/>
    </source>
</evidence>
<evidence type="ECO:0000256" key="2">
    <source>
        <dbReference type="SAM" id="Phobius"/>
    </source>
</evidence>
<reference evidence="3" key="1">
    <citation type="submission" date="2023-02" db="EMBL/GenBank/DDBJ databases">
        <title>Polaribacter ponticola sp. nov., isolated from seawater.</title>
        <authorList>
            <person name="Baek J.H."/>
            <person name="Kim J.M."/>
            <person name="Choi D.G."/>
            <person name="Jeon C.O."/>
        </authorList>
    </citation>
    <scope>NUCLEOTIDE SEQUENCE</scope>
    <source>
        <strain evidence="3">MSW5</strain>
    </source>
</reference>